<keyword evidence="2" id="KW-1185">Reference proteome</keyword>
<protein>
    <submittedName>
        <fullName evidence="1">Uncharacterized protein</fullName>
    </submittedName>
</protein>
<reference evidence="1" key="1">
    <citation type="submission" date="2022-04" db="EMBL/GenBank/DDBJ databases">
        <title>A functionally conserved STORR gene fusion in Papaver species that diverged 16.8 million years ago.</title>
        <authorList>
            <person name="Catania T."/>
        </authorList>
    </citation>
    <scope>NUCLEOTIDE SEQUENCE</scope>
    <source>
        <strain evidence="1">S-188037</strain>
    </source>
</reference>
<proteinExistence type="predicted"/>
<comment type="caution">
    <text evidence="1">The sequence shown here is derived from an EMBL/GenBank/DDBJ whole genome shotgun (WGS) entry which is preliminary data.</text>
</comment>
<dbReference type="EMBL" id="JAJJMB010008592">
    <property type="protein sequence ID" value="KAI3922704.1"/>
    <property type="molecule type" value="Genomic_DNA"/>
</dbReference>
<name>A0AAD4SUM6_9MAGN</name>
<evidence type="ECO:0000313" key="2">
    <source>
        <dbReference type="Proteomes" id="UP001202328"/>
    </source>
</evidence>
<organism evidence="1 2">
    <name type="scientific">Papaver atlanticum</name>
    <dbReference type="NCBI Taxonomy" id="357466"/>
    <lineage>
        <taxon>Eukaryota</taxon>
        <taxon>Viridiplantae</taxon>
        <taxon>Streptophyta</taxon>
        <taxon>Embryophyta</taxon>
        <taxon>Tracheophyta</taxon>
        <taxon>Spermatophyta</taxon>
        <taxon>Magnoliopsida</taxon>
        <taxon>Ranunculales</taxon>
        <taxon>Papaveraceae</taxon>
        <taxon>Papaveroideae</taxon>
        <taxon>Papaver</taxon>
    </lineage>
</organism>
<accession>A0AAD4SUM6</accession>
<sequence>MRAIFAALDSEVRWIIRLTASDIVRIIEEEENIRGQAVRVLPKATQGFRSRLSKFCCRVFLNLPQRRLAALLLKRMKPLTMYSL</sequence>
<dbReference type="AlphaFoldDB" id="A0AAD4SUM6"/>
<dbReference type="Proteomes" id="UP001202328">
    <property type="component" value="Unassembled WGS sequence"/>
</dbReference>
<evidence type="ECO:0000313" key="1">
    <source>
        <dbReference type="EMBL" id="KAI3922704.1"/>
    </source>
</evidence>
<gene>
    <name evidence="1" type="ORF">MKW98_006835</name>
</gene>